<organism evidence="2 3">
    <name type="scientific">Datura stramonium</name>
    <name type="common">Jimsonweed</name>
    <name type="synonym">Common thornapple</name>
    <dbReference type="NCBI Taxonomy" id="4076"/>
    <lineage>
        <taxon>Eukaryota</taxon>
        <taxon>Viridiplantae</taxon>
        <taxon>Streptophyta</taxon>
        <taxon>Embryophyta</taxon>
        <taxon>Tracheophyta</taxon>
        <taxon>Spermatophyta</taxon>
        <taxon>Magnoliopsida</taxon>
        <taxon>eudicotyledons</taxon>
        <taxon>Gunneridae</taxon>
        <taxon>Pentapetalae</taxon>
        <taxon>asterids</taxon>
        <taxon>lamiids</taxon>
        <taxon>Solanales</taxon>
        <taxon>Solanaceae</taxon>
        <taxon>Solanoideae</taxon>
        <taxon>Datureae</taxon>
        <taxon>Datura</taxon>
    </lineage>
</organism>
<accession>A0ABS8SCL2</accession>
<dbReference type="Proteomes" id="UP000823775">
    <property type="component" value="Unassembled WGS sequence"/>
</dbReference>
<feature type="region of interest" description="Disordered" evidence="1">
    <location>
        <begin position="38"/>
        <end position="83"/>
    </location>
</feature>
<evidence type="ECO:0000313" key="2">
    <source>
        <dbReference type="EMBL" id="MCD7456612.1"/>
    </source>
</evidence>
<reference evidence="2 3" key="1">
    <citation type="journal article" date="2021" name="BMC Genomics">
        <title>Datura genome reveals duplications of psychoactive alkaloid biosynthetic genes and high mutation rate following tissue culture.</title>
        <authorList>
            <person name="Rajewski A."/>
            <person name="Carter-House D."/>
            <person name="Stajich J."/>
            <person name="Litt A."/>
        </authorList>
    </citation>
    <scope>NUCLEOTIDE SEQUENCE [LARGE SCALE GENOMIC DNA]</scope>
    <source>
        <strain evidence="2">AR-01</strain>
    </source>
</reference>
<gene>
    <name evidence="2" type="ORF">HAX54_032392</name>
</gene>
<keyword evidence="3" id="KW-1185">Reference proteome</keyword>
<name>A0ABS8SCL2_DATST</name>
<comment type="caution">
    <text evidence="2">The sequence shown here is derived from an EMBL/GenBank/DDBJ whole genome shotgun (WGS) entry which is preliminary data.</text>
</comment>
<protein>
    <submittedName>
        <fullName evidence="2">Uncharacterized protein</fullName>
    </submittedName>
</protein>
<sequence length="83" mass="9387">MFSVGVENEWCDREQLQQLNMDYPLSEHSRALCRVGPELKEPLNDDDAMDEEQARVESDLESNDDENNSEIGEAALSPTGDEE</sequence>
<proteinExistence type="predicted"/>
<feature type="compositionally biased region" description="Acidic residues" evidence="1">
    <location>
        <begin position="59"/>
        <end position="68"/>
    </location>
</feature>
<evidence type="ECO:0000313" key="3">
    <source>
        <dbReference type="Proteomes" id="UP000823775"/>
    </source>
</evidence>
<evidence type="ECO:0000256" key="1">
    <source>
        <dbReference type="SAM" id="MobiDB-lite"/>
    </source>
</evidence>
<dbReference type="EMBL" id="JACEIK010000411">
    <property type="protein sequence ID" value="MCD7456612.1"/>
    <property type="molecule type" value="Genomic_DNA"/>
</dbReference>